<gene>
    <name evidence="1" type="ORF">DEBURN_LOCUS2860</name>
</gene>
<dbReference type="AlphaFoldDB" id="A0A9N8VSF3"/>
<accession>A0A9N8VSF3</accession>
<dbReference type="EMBL" id="CAJVPK010000166">
    <property type="protein sequence ID" value="CAG8464754.1"/>
    <property type="molecule type" value="Genomic_DNA"/>
</dbReference>
<evidence type="ECO:0000313" key="2">
    <source>
        <dbReference type="Proteomes" id="UP000789706"/>
    </source>
</evidence>
<reference evidence="1" key="1">
    <citation type="submission" date="2021-06" db="EMBL/GenBank/DDBJ databases">
        <authorList>
            <person name="Kallberg Y."/>
            <person name="Tangrot J."/>
            <person name="Rosling A."/>
        </authorList>
    </citation>
    <scope>NUCLEOTIDE SEQUENCE</scope>
    <source>
        <strain evidence="1">AZ414A</strain>
    </source>
</reference>
<comment type="caution">
    <text evidence="1">The sequence shown here is derived from an EMBL/GenBank/DDBJ whole genome shotgun (WGS) entry which is preliminary data.</text>
</comment>
<sequence length="174" mass="19874">MAEDNKTVQEFTKILGTIIEKESHALKSDSCRINISMSQSPKHEYVSSGYTCVDSRKKNIDQKTTKLSGPRNFGLDIEKLHQCHLEISNESITSRKRPLSLIQSKSEQSKRFTTFGKDSEQTLTSLMLKHNIVTKTGQLALSVRNIELEFNGEIVNLMYNKNVEFAHRKEELII</sequence>
<evidence type="ECO:0000313" key="1">
    <source>
        <dbReference type="EMBL" id="CAG8464754.1"/>
    </source>
</evidence>
<protein>
    <submittedName>
        <fullName evidence="1">6654_t:CDS:1</fullName>
    </submittedName>
</protein>
<feature type="non-terminal residue" evidence="1">
    <location>
        <position position="1"/>
    </location>
</feature>
<name>A0A9N8VSF3_9GLOM</name>
<dbReference type="OrthoDB" id="2403834at2759"/>
<organism evidence="1 2">
    <name type="scientific">Diversispora eburnea</name>
    <dbReference type="NCBI Taxonomy" id="1213867"/>
    <lineage>
        <taxon>Eukaryota</taxon>
        <taxon>Fungi</taxon>
        <taxon>Fungi incertae sedis</taxon>
        <taxon>Mucoromycota</taxon>
        <taxon>Glomeromycotina</taxon>
        <taxon>Glomeromycetes</taxon>
        <taxon>Diversisporales</taxon>
        <taxon>Diversisporaceae</taxon>
        <taxon>Diversispora</taxon>
    </lineage>
</organism>
<proteinExistence type="predicted"/>
<dbReference type="Proteomes" id="UP000789706">
    <property type="component" value="Unassembled WGS sequence"/>
</dbReference>
<keyword evidence="2" id="KW-1185">Reference proteome</keyword>